<evidence type="ECO:0000313" key="3">
    <source>
        <dbReference type="EMBL" id="EGT30602.1"/>
    </source>
</evidence>
<dbReference type="HOGENOM" id="CLU_647657_0_0_1"/>
<evidence type="ECO:0000256" key="1">
    <source>
        <dbReference type="SAM" id="Phobius"/>
    </source>
</evidence>
<feature type="signal peptide" evidence="2">
    <location>
        <begin position="1"/>
        <end position="16"/>
    </location>
</feature>
<keyword evidence="1" id="KW-1133">Transmembrane helix</keyword>
<dbReference type="Proteomes" id="UP000008068">
    <property type="component" value="Unassembled WGS sequence"/>
</dbReference>
<evidence type="ECO:0008006" key="5">
    <source>
        <dbReference type="Google" id="ProtNLM"/>
    </source>
</evidence>
<reference evidence="4" key="1">
    <citation type="submission" date="2011-07" db="EMBL/GenBank/DDBJ databases">
        <authorList>
            <consortium name="Caenorhabditis brenneri Sequencing and Analysis Consortium"/>
            <person name="Wilson R.K."/>
        </authorList>
    </citation>
    <scope>NUCLEOTIDE SEQUENCE [LARGE SCALE GENOMIC DNA]</scope>
    <source>
        <strain evidence="4">PB2801</strain>
    </source>
</reference>
<evidence type="ECO:0000313" key="4">
    <source>
        <dbReference type="Proteomes" id="UP000008068"/>
    </source>
</evidence>
<dbReference type="OMA" id="ISADSCH"/>
<dbReference type="AlphaFoldDB" id="G0M7H2"/>
<gene>
    <name evidence="3" type="ORF">CAEBREN_18029</name>
</gene>
<feature type="transmembrane region" description="Helical" evidence="1">
    <location>
        <begin position="375"/>
        <end position="398"/>
    </location>
</feature>
<keyword evidence="2" id="KW-0732">Signal</keyword>
<dbReference type="FunCoup" id="G0M7H2">
    <property type="interactions" value="1049"/>
</dbReference>
<name>G0M7H2_CAEBE</name>
<accession>G0M7H2</accession>
<proteinExistence type="predicted"/>
<dbReference type="EMBL" id="GL379786">
    <property type="protein sequence ID" value="EGT30602.1"/>
    <property type="molecule type" value="Genomic_DNA"/>
</dbReference>
<protein>
    <recommendedName>
        <fullName evidence="5">Envelope glycoprotein D</fullName>
    </recommendedName>
</protein>
<organism evidence="4">
    <name type="scientific">Caenorhabditis brenneri</name>
    <name type="common">Nematode worm</name>
    <dbReference type="NCBI Taxonomy" id="135651"/>
    <lineage>
        <taxon>Eukaryota</taxon>
        <taxon>Metazoa</taxon>
        <taxon>Ecdysozoa</taxon>
        <taxon>Nematoda</taxon>
        <taxon>Chromadorea</taxon>
        <taxon>Rhabditida</taxon>
        <taxon>Rhabditina</taxon>
        <taxon>Rhabditomorpha</taxon>
        <taxon>Rhabditoidea</taxon>
        <taxon>Rhabditidae</taxon>
        <taxon>Peloderinae</taxon>
        <taxon>Caenorhabditis</taxon>
    </lineage>
</organism>
<feature type="chain" id="PRO_5003403438" description="Envelope glycoprotein D" evidence="2">
    <location>
        <begin position="17"/>
        <end position="426"/>
    </location>
</feature>
<evidence type="ECO:0000256" key="2">
    <source>
        <dbReference type="SAM" id="SignalP"/>
    </source>
</evidence>
<dbReference type="InParanoid" id="G0M7H2"/>
<keyword evidence="1" id="KW-0472">Membrane</keyword>
<keyword evidence="1" id="KW-0812">Transmembrane</keyword>
<sequence>MKTWVFCVLLAPFVVSQVHFLDAEPSKITYEFLEDSKIECKNYTIAPVLTPAYNMKRVFFLACRICVPLVPYNRNKRFLKGIPGLRWIFGDDETTDAPIEPMTEREMYRRANILLKAIMVDSTNISLEEFKMLTNFNGTDLIWHYHYPEHHEADAWAGMIRKRVRCDMEDNLVVSVCGRVNPGRQFSKLKYAVPLASFDPSASFIKVPEINRFSAQVYGVPFSIEHCRKLVTYSECTMKKVPSCNLRTYPDCNVTMKRAPNSTFIRRYGEYSVVVANVEKYTTMINGTVSEHYMDVSKHVVLRLPNTSYAQFGPVKVYGHATSNFTHYSIINNVNNKPFSHEDLDELEDKHGDIPELRKSRSLLPKRKITFIDSYLAYSIIAVFFVIVVIVVCCACCICRKKRNIQEPVQRERRVRFSNDECEIIA</sequence>
<dbReference type="eggNOG" id="ENOG502THS2">
    <property type="taxonomic scope" value="Eukaryota"/>
</dbReference>
<keyword evidence="4" id="KW-1185">Reference proteome</keyword>